<protein>
    <submittedName>
        <fullName evidence="2">DUF2809 domain-containing protein</fullName>
    </submittedName>
</protein>
<feature type="transmembrane region" description="Helical" evidence="1">
    <location>
        <begin position="12"/>
        <end position="31"/>
    </location>
</feature>
<dbReference type="EMBL" id="JAEHFW010000003">
    <property type="protein sequence ID" value="MBK0380708.1"/>
    <property type="molecule type" value="Genomic_DNA"/>
</dbReference>
<keyword evidence="1" id="KW-0812">Transmembrane</keyword>
<evidence type="ECO:0000313" key="3">
    <source>
        <dbReference type="Proteomes" id="UP000613193"/>
    </source>
</evidence>
<accession>A0A934UNE5</accession>
<dbReference type="AlphaFoldDB" id="A0A934UNE5"/>
<organism evidence="2 3">
    <name type="scientific">Mucilaginibacter segetis</name>
    <dbReference type="NCBI Taxonomy" id="2793071"/>
    <lineage>
        <taxon>Bacteria</taxon>
        <taxon>Pseudomonadati</taxon>
        <taxon>Bacteroidota</taxon>
        <taxon>Sphingobacteriia</taxon>
        <taxon>Sphingobacteriales</taxon>
        <taxon>Sphingobacteriaceae</taxon>
        <taxon>Mucilaginibacter</taxon>
    </lineage>
</organism>
<gene>
    <name evidence="2" type="ORF">I5M19_15395</name>
</gene>
<dbReference type="Pfam" id="PF10990">
    <property type="entry name" value="DUF2809"/>
    <property type="match status" value="1"/>
</dbReference>
<keyword evidence="1" id="KW-1133">Transmembrane helix</keyword>
<reference evidence="2" key="1">
    <citation type="submission" date="2020-12" db="EMBL/GenBank/DDBJ databases">
        <title>Bacterial novel species Mucilaginibacter sp. SD-g isolated from soil.</title>
        <authorList>
            <person name="Jung H.-Y."/>
        </authorList>
    </citation>
    <scope>NUCLEOTIDE SEQUENCE</scope>
    <source>
        <strain evidence="2">SD-g</strain>
    </source>
</reference>
<dbReference type="InterPro" id="IPR021257">
    <property type="entry name" value="DUF2809"/>
</dbReference>
<dbReference type="RefSeq" id="WP_200067250.1">
    <property type="nucleotide sequence ID" value="NZ_JAEHFW010000003.1"/>
</dbReference>
<feature type="transmembrane region" description="Helical" evidence="1">
    <location>
        <begin position="37"/>
        <end position="56"/>
    </location>
</feature>
<dbReference type="Proteomes" id="UP000613193">
    <property type="component" value="Unassembled WGS sequence"/>
</dbReference>
<sequence length="130" mass="14915">MDSNVLTFNKKYAWFALVLLATEVWIAACIHDDLLRPYGGDLLVVIMLYCMVKTFIKKDARSIAFSVLLFAYAIEISQYYNLVEVLDWGNNNLARIIIGTTFQWGDILSYTLGIILVLAYERLAWSLSNY</sequence>
<keyword evidence="1" id="KW-0472">Membrane</keyword>
<feature type="transmembrane region" description="Helical" evidence="1">
    <location>
        <begin position="102"/>
        <end position="120"/>
    </location>
</feature>
<evidence type="ECO:0000313" key="2">
    <source>
        <dbReference type="EMBL" id="MBK0380708.1"/>
    </source>
</evidence>
<evidence type="ECO:0000256" key="1">
    <source>
        <dbReference type="SAM" id="Phobius"/>
    </source>
</evidence>
<name>A0A934UNE5_9SPHI</name>
<comment type="caution">
    <text evidence="2">The sequence shown here is derived from an EMBL/GenBank/DDBJ whole genome shotgun (WGS) entry which is preliminary data.</text>
</comment>
<keyword evidence="3" id="KW-1185">Reference proteome</keyword>
<feature type="transmembrane region" description="Helical" evidence="1">
    <location>
        <begin position="63"/>
        <end position="82"/>
    </location>
</feature>
<proteinExistence type="predicted"/>